<evidence type="ECO:0000256" key="4">
    <source>
        <dbReference type="ARBA" id="ARBA00038560"/>
    </source>
</evidence>
<feature type="domain" description="Flagellar basal body rod protein N-terminal" evidence="7">
    <location>
        <begin position="5"/>
        <end position="35"/>
    </location>
</feature>
<sequence length="255" mass="26682">MDRILYTAGGGASQTMAQQSVVNNNLANVSTPGFRGELMAFRAVPVEGEARLSTRVASMMTTPGADFTAGNINTTGRSLDVALQGDDTWLTVQSPEGGEAYTRRGDLQVDSTGLLTSLGNPVLSDNGQAIVVPLGGDVTIAPDGSISVLEPGQNPDAVAPLARLKMVAPGNDNLVRGEDGLFRMTPAQGQNVAPPLPADDTRRLVPGALEGSNVTATDAMISMIDSARRYDMHMKVIESADENEQRANSLLSLTS</sequence>
<evidence type="ECO:0000256" key="6">
    <source>
        <dbReference type="RuleBase" id="RU362116"/>
    </source>
</evidence>
<organism evidence="10 11">
    <name type="scientific">Salinicola socius</name>
    <dbReference type="NCBI Taxonomy" id="404433"/>
    <lineage>
        <taxon>Bacteria</taxon>
        <taxon>Pseudomonadati</taxon>
        <taxon>Pseudomonadota</taxon>
        <taxon>Gammaproteobacteria</taxon>
        <taxon>Oceanospirillales</taxon>
        <taxon>Halomonadaceae</taxon>
        <taxon>Salinicola</taxon>
    </lineage>
</organism>
<protein>
    <recommendedName>
        <fullName evidence="5 6">Flagellar basal-body rod protein FlgF</fullName>
    </recommendedName>
</protein>
<comment type="subunit">
    <text evidence="4 6">The basal body constitutes a major portion of the flagellar organelle and consists of five rings (E,L,P,S, and M) mounted on a central rod. The rod consists of about 26 subunits of FlgG in the distal portion, and FlgB, FlgC and FlgF are thought to build up the proximal portion of the rod with about 6 subunits each.</text>
</comment>
<dbReference type="OrthoDB" id="9804559at2"/>
<dbReference type="NCBIfam" id="TIGR03506">
    <property type="entry name" value="FlgEFG_subfam"/>
    <property type="match status" value="1"/>
</dbReference>
<keyword evidence="10" id="KW-0966">Cell projection</keyword>
<gene>
    <name evidence="10" type="primary">flgF</name>
    <name evidence="10" type="ORF">BTW07_03700</name>
</gene>
<dbReference type="InterPro" id="IPR037925">
    <property type="entry name" value="FlgE/F/G-like"/>
</dbReference>
<comment type="subcellular location">
    <subcellularLocation>
        <location evidence="1 6">Bacterial flagellum basal body</location>
    </subcellularLocation>
</comment>
<reference evidence="10 11" key="1">
    <citation type="submission" date="2016-12" db="EMBL/GenBank/DDBJ databases">
        <title>Draft genome sequences of strains Salinicola socius SMB35, Salinicola sp. MH3R3-1 and Chromohalobacter sp. SMB17 from the Verkhnekamsk potash mining region of Russia.</title>
        <authorList>
            <person name="Mavrodi D.V."/>
            <person name="Olsson B.E."/>
            <person name="Korsakova E.S."/>
            <person name="Pyankova A."/>
            <person name="Mavrodi O.V."/>
            <person name="Plotnikova E.G."/>
        </authorList>
    </citation>
    <scope>NUCLEOTIDE SEQUENCE [LARGE SCALE GENOMIC DNA]</scope>
    <source>
        <strain evidence="10 11">SMB35</strain>
    </source>
</reference>
<dbReference type="RefSeq" id="WP_075568806.1">
    <property type="nucleotide sequence ID" value="NZ_MSDO01000003.1"/>
</dbReference>
<evidence type="ECO:0000256" key="5">
    <source>
        <dbReference type="ARBA" id="ARBA00040228"/>
    </source>
</evidence>
<dbReference type="GO" id="GO:0071978">
    <property type="term" value="P:bacterial-type flagellum-dependent swarming motility"/>
    <property type="evidence" value="ECO:0007669"/>
    <property type="project" value="TreeGrafter"/>
</dbReference>
<evidence type="ECO:0000256" key="3">
    <source>
        <dbReference type="ARBA" id="ARBA00023143"/>
    </source>
</evidence>
<dbReference type="PANTHER" id="PTHR30435">
    <property type="entry name" value="FLAGELLAR PROTEIN"/>
    <property type="match status" value="1"/>
</dbReference>
<dbReference type="Proteomes" id="UP000186878">
    <property type="component" value="Unassembled WGS sequence"/>
</dbReference>
<dbReference type="Pfam" id="PF22692">
    <property type="entry name" value="LlgE_F_G_D1"/>
    <property type="match status" value="1"/>
</dbReference>
<dbReference type="AlphaFoldDB" id="A0A1Q8SVV9"/>
<dbReference type="SUPFAM" id="SSF117143">
    <property type="entry name" value="Flagellar hook protein flgE"/>
    <property type="match status" value="1"/>
</dbReference>
<feature type="domain" description="Flagellar hook protein FlgE/F/G-like D1" evidence="9">
    <location>
        <begin position="87"/>
        <end position="148"/>
    </location>
</feature>
<dbReference type="GO" id="GO:0030694">
    <property type="term" value="C:bacterial-type flagellum basal body, rod"/>
    <property type="evidence" value="ECO:0007669"/>
    <property type="project" value="UniProtKB-UniRule"/>
</dbReference>
<feature type="domain" description="Flagellar basal-body/hook protein C-terminal" evidence="8">
    <location>
        <begin position="206"/>
        <end position="250"/>
    </location>
</feature>
<dbReference type="InterPro" id="IPR001444">
    <property type="entry name" value="Flag_bb_rod_N"/>
</dbReference>
<comment type="similarity">
    <text evidence="2 6">Belongs to the flagella basal body rod proteins family.</text>
</comment>
<keyword evidence="10" id="KW-0969">Cilium</keyword>
<dbReference type="Pfam" id="PF00460">
    <property type="entry name" value="Flg_bb_rod"/>
    <property type="match status" value="1"/>
</dbReference>
<keyword evidence="11" id="KW-1185">Reference proteome</keyword>
<dbReference type="InterPro" id="IPR010930">
    <property type="entry name" value="Flg_bb/hook_C_dom"/>
</dbReference>
<evidence type="ECO:0000256" key="2">
    <source>
        <dbReference type="ARBA" id="ARBA00009677"/>
    </source>
</evidence>
<keyword evidence="10" id="KW-0282">Flagellum</keyword>
<evidence type="ECO:0000313" key="11">
    <source>
        <dbReference type="Proteomes" id="UP000186878"/>
    </source>
</evidence>
<dbReference type="PANTHER" id="PTHR30435:SF18">
    <property type="entry name" value="FLAGELLAR BASAL-BODY ROD PROTEIN FLGF"/>
    <property type="match status" value="1"/>
</dbReference>
<comment type="caution">
    <text evidence="10">The sequence shown here is derived from an EMBL/GenBank/DDBJ whole genome shotgun (WGS) entry which is preliminary data.</text>
</comment>
<dbReference type="Pfam" id="PF06429">
    <property type="entry name" value="Flg_bbr_C"/>
    <property type="match status" value="1"/>
</dbReference>
<dbReference type="InterPro" id="IPR020013">
    <property type="entry name" value="Flagellar_FlgE/F/G"/>
</dbReference>
<evidence type="ECO:0000259" key="9">
    <source>
        <dbReference type="Pfam" id="PF22692"/>
    </source>
</evidence>
<evidence type="ECO:0000259" key="8">
    <source>
        <dbReference type="Pfam" id="PF06429"/>
    </source>
</evidence>
<dbReference type="NCBIfam" id="NF009280">
    <property type="entry name" value="PRK12640.1"/>
    <property type="match status" value="1"/>
</dbReference>
<accession>A0A1Q8SVV9</accession>
<dbReference type="STRING" id="404433.BTW07_03700"/>
<dbReference type="EMBL" id="MSDO01000003">
    <property type="protein sequence ID" value="OLO05585.1"/>
    <property type="molecule type" value="Genomic_DNA"/>
</dbReference>
<evidence type="ECO:0000256" key="1">
    <source>
        <dbReference type="ARBA" id="ARBA00004117"/>
    </source>
</evidence>
<keyword evidence="3 6" id="KW-0975">Bacterial flagellum</keyword>
<proteinExistence type="inferred from homology"/>
<dbReference type="InterPro" id="IPR053967">
    <property type="entry name" value="LlgE_F_G-like_D1"/>
</dbReference>
<name>A0A1Q8SVV9_9GAMM</name>
<evidence type="ECO:0000259" key="7">
    <source>
        <dbReference type="Pfam" id="PF00460"/>
    </source>
</evidence>
<evidence type="ECO:0000313" key="10">
    <source>
        <dbReference type="EMBL" id="OLO05585.1"/>
    </source>
</evidence>